<dbReference type="EMBL" id="JANLCM010000001">
    <property type="protein sequence ID" value="MCS5718602.1"/>
    <property type="molecule type" value="Genomic_DNA"/>
</dbReference>
<proteinExistence type="predicted"/>
<comment type="caution">
    <text evidence="1">The sequence shown here is derived from an EMBL/GenBank/DDBJ whole genome shotgun (WGS) entry which is preliminary data.</text>
</comment>
<organism evidence="1 2">
    <name type="scientific">Herbiconiux aconitum</name>
    <dbReference type="NCBI Taxonomy" id="2970913"/>
    <lineage>
        <taxon>Bacteria</taxon>
        <taxon>Bacillati</taxon>
        <taxon>Actinomycetota</taxon>
        <taxon>Actinomycetes</taxon>
        <taxon>Micrococcales</taxon>
        <taxon>Microbacteriaceae</taxon>
        <taxon>Herbiconiux</taxon>
    </lineage>
</organism>
<sequence>MTPEERLVEIANGYDPDGELAASVLRQLAWRLRHSGKDCANCGRALAMTEFGRDVRKRDGLEDRCKACEAARRRRIRALSR</sequence>
<gene>
    <name evidence="1" type="ORF">N1027_10700</name>
</gene>
<keyword evidence="2" id="KW-1185">Reference proteome</keyword>
<evidence type="ECO:0000313" key="1">
    <source>
        <dbReference type="EMBL" id="MCS5718602.1"/>
    </source>
</evidence>
<dbReference type="Proteomes" id="UP001165584">
    <property type="component" value="Unassembled WGS sequence"/>
</dbReference>
<reference evidence="1" key="1">
    <citation type="submission" date="2022-08" db="EMBL/GenBank/DDBJ databases">
        <authorList>
            <person name="Deng Y."/>
            <person name="Han X.-F."/>
            <person name="Zhang Y.-Q."/>
        </authorList>
    </citation>
    <scope>NUCLEOTIDE SEQUENCE</scope>
    <source>
        <strain evidence="1">CPCC 205763</strain>
    </source>
</reference>
<protein>
    <recommendedName>
        <fullName evidence="3">HNH endonuclease</fullName>
    </recommendedName>
</protein>
<evidence type="ECO:0008006" key="3">
    <source>
        <dbReference type="Google" id="ProtNLM"/>
    </source>
</evidence>
<name>A0ABT2GQV5_9MICO</name>
<dbReference type="RefSeq" id="WP_259507596.1">
    <property type="nucleotide sequence ID" value="NZ_JANLCM010000001.1"/>
</dbReference>
<accession>A0ABT2GQV5</accession>
<evidence type="ECO:0000313" key="2">
    <source>
        <dbReference type="Proteomes" id="UP001165584"/>
    </source>
</evidence>